<dbReference type="OMA" id="FAMNMAA"/>
<feature type="signal peptide" evidence="1">
    <location>
        <begin position="1"/>
        <end position="21"/>
    </location>
</feature>
<accession>T0QC14</accession>
<proteinExistence type="predicted"/>
<reference evidence="2 3" key="1">
    <citation type="submission" date="2012-04" db="EMBL/GenBank/DDBJ databases">
        <title>The Genome Sequence of Saprolegnia declina VS20.</title>
        <authorList>
            <consortium name="The Broad Institute Genome Sequencing Platform"/>
            <person name="Russ C."/>
            <person name="Nusbaum C."/>
            <person name="Tyler B."/>
            <person name="van West P."/>
            <person name="Dieguez-Uribeondo J."/>
            <person name="de Bruijn I."/>
            <person name="Tripathy S."/>
            <person name="Jiang R."/>
            <person name="Young S.K."/>
            <person name="Zeng Q."/>
            <person name="Gargeya S."/>
            <person name="Fitzgerald M."/>
            <person name="Haas B."/>
            <person name="Abouelleil A."/>
            <person name="Alvarado L."/>
            <person name="Arachchi H.M."/>
            <person name="Berlin A."/>
            <person name="Chapman S.B."/>
            <person name="Goldberg J."/>
            <person name="Griggs A."/>
            <person name="Gujja S."/>
            <person name="Hansen M."/>
            <person name="Howarth C."/>
            <person name="Imamovic A."/>
            <person name="Larimer J."/>
            <person name="McCowen C."/>
            <person name="Montmayeur A."/>
            <person name="Murphy C."/>
            <person name="Neiman D."/>
            <person name="Pearson M."/>
            <person name="Priest M."/>
            <person name="Roberts A."/>
            <person name="Saif S."/>
            <person name="Shea T."/>
            <person name="Sisk P."/>
            <person name="Sykes S."/>
            <person name="Wortman J."/>
            <person name="Nusbaum C."/>
            <person name="Birren B."/>
        </authorList>
    </citation>
    <scope>NUCLEOTIDE SEQUENCE [LARGE SCALE GENOMIC DNA]</scope>
    <source>
        <strain evidence="2 3">VS20</strain>
    </source>
</reference>
<name>T0QC14_SAPDV</name>
<dbReference type="Gene3D" id="1.25.40.20">
    <property type="entry name" value="Ankyrin repeat-containing domain"/>
    <property type="match status" value="2"/>
</dbReference>
<dbReference type="PANTHER" id="PTHR46586">
    <property type="entry name" value="ANKYRIN REPEAT-CONTAINING PROTEIN"/>
    <property type="match status" value="1"/>
</dbReference>
<sequence>MKNSAATAVLLDSALLGVVASFQGGCVEDLLPYARDYAAAFALDMPLPSCASISNLDYMWARTLVTALGREVDRARTTTRLTRYCPHMWTVTSVNLAAARGYLDVLQALHAANHLQTSPDALNEAAANGHMDVVRFLHEHGQSGCTVRAMNGAAQYGHLDVVQFLDSHRSEGCTVTAMNAAAINGHYEIVEYLHMHRSEGCTTSAMDGAAKNGHLSLVTFLQTHREEGCTTDAMDGALLYHHVDVATYLHAHRDEGCTPHALYAAAYEGDLVNLRFLCETRLEPFRQDVLDAAVAQGHVAAVSYLHAVWRVDAVTAMTNSVTAHAQEWRRRLTKA</sequence>
<dbReference type="GeneID" id="19951997"/>
<dbReference type="SUPFAM" id="SSF48403">
    <property type="entry name" value="Ankyrin repeat"/>
    <property type="match status" value="1"/>
</dbReference>
<dbReference type="InterPro" id="IPR036770">
    <property type="entry name" value="Ankyrin_rpt-contain_sf"/>
</dbReference>
<evidence type="ECO:0000313" key="2">
    <source>
        <dbReference type="EMBL" id="EQC31085.1"/>
    </source>
</evidence>
<dbReference type="STRING" id="1156394.T0QC14"/>
<organism evidence="2 3">
    <name type="scientific">Saprolegnia diclina (strain VS20)</name>
    <dbReference type="NCBI Taxonomy" id="1156394"/>
    <lineage>
        <taxon>Eukaryota</taxon>
        <taxon>Sar</taxon>
        <taxon>Stramenopiles</taxon>
        <taxon>Oomycota</taxon>
        <taxon>Saprolegniomycetes</taxon>
        <taxon>Saprolegniales</taxon>
        <taxon>Saprolegniaceae</taxon>
        <taxon>Saprolegnia</taxon>
    </lineage>
</organism>
<feature type="chain" id="PRO_5004583155" evidence="1">
    <location>
        <begin position="22"/>
        <end position="335"/>
    </location>
</feature>
<dbReference type="AlphaFoldDB" id="T0QC14"/>
<dbReference type="Pfam" id="PF12796">
    <property type="entry name" value="Ank_2"/>
    <property type="match status" value="1"/>
</dbReference>
<evidence type="ECO:0000256" key="1">
    <source>
        <dbReference type="SAM" id="SignalP"/>
    </source>
</evidence>
<dbReference type="PANTHER" id="PTHR46586:SF3">
    <property type="entry name" value="ANKYRIN REPEAT-CONTAINING PROTEIN"/>
    <property type="match status" value="1"/>
</dbReference>
<dbReference type="InterPro" id="IPR052050">
    <property type="entry name" value="SecEffector_AnkRepeat"/>
</dbReference>
<dbReference type="OrthoDB" id="60283at2759"/>
<keyword evidence="1" id="KW-0732">Signal</keyword>
<keyword evidence="3" id="KW-1185">Reference proteome</keyword>
<dbReference type="VEuPathDB" id="FungiDB:SDRG_11270"/>
<protein>
    <submittedName>
        <fullName evidence="2">Uncharacterized protein</fullName>
    </submittedName>
</protein>
<dbReference type="EMBL" id="JH767171">
    <property type="protein sequence ID" value="EQC31085.1"/>
    <property type="molecule type" value="Genomic_DNA"/>
</dbReference>
<dbReference type="RefSeq" id="XP_008615524.1">
    <property type="nucleotide sequence ID" value="XM_008617302.1"/>
</dbReference>
<dbReference type="Proteomes" id="UP000030762">
    <property type="component" value="Unassembled WGS sequence"/>
</dbReference>
<gene>
    <name evidence="2" type="ORF">SDRG_11270</name>
</gene>
<evidence type="ECO:0000313" key="3">
    <source>
        <dbReference type="Proteomes" id="UP000030762"/>
    </source>
</evidence>
<dbReference type="InterPro" id="IPR002110">
    <property type="entry name" value="Ankyrin_rpt"/>
</dbReference>
<dbReference type="InParanoid" id="T0QC14"/>